<comment type="subcellular location">
    <subcellularLocation>
        <location evidence="1">Membrane</location>
    </subcellularLocation>
</comment>
<dbReference type="EMBL" id="DVMU01000201">
    <property type="protein sequence ID" value="HIU34739.1"/>
    <property type="molecule type" value="Genomic_DNA"/>
</dbReference>
<evidence type="ECO:0000256" key="2">
    <source>
        <dbReference type="ARBA" id="ARBA00022741"/>
    </source>
</evidence>
<comment type="caution">
    <text evidence="7">The sequence shown here is derived from an EMBL/GenBank/DDBJ whole genome shotgun (WGS) entry which is preliminary data.</text>
</comment>
<dbReference type="PANTHER" id="PTHR10465">
    <property type="entry name" value="TRANSMEMBRANE GTPASE FZO1"/>
    <property type="match status" value="1"/>
</dbReference>
<dbReference type="GO" id="GO:0003924">
    <property type="term" value="F:GTPase activity"/>
    <property type="evidence" value="ECO:0007669"/>
    <property type="project" value="InterPro"/>
</dbReference>
<dbReference type="Gene3D" id="3.40.50.300">
    <property type="entry name" value="P-loop containing nucleotide triphosphate hydrolases"/>
    <property type="match status" value="1"/>
</dbReference>
<feature type="domain" description="Dynamin N-terminal" evidence="6">
    <location>
        <begin position="44"/>
        <end position="201"/>
    </location>
</feature>
<name>A0A9D1IF31_9FIRM</name>
<evidence type="ECO:0000313" key="8">
    <source>
        <dbReference type="Proteomes" id="UP000824072"/>
    </source>
</evidence>
<dbReference type="InterPro" id="IPR027094">
    <property type="entry name" value="Mitofusin_fam"/>
</dbReference>
<reference evidence="7" key="2">
    <citation type="journal article" date="2021" name="PeerJ">
        <title>Extensive microbial diversity within the chicken gut microbiome revealed by metagenomics and culture.</title>
        <authorList>
            <person name="Gilroy R."/>
            <person name="Ravi A."/>
            <person name="Getino M."/>
            <person name="Pursley I."/>
            <person name="Horton D.L."/>
            <person name="Alikhan N.F."/>
            <person name="Baker D."/>
            <person name="Gharbi K."/>
            <person name="Hall N."/>
            <person name="Watson M."/>
            <person name="Adriaenssens E.M."/>
            <person name="Foster-Nyarko E."/>
            <person name="Jarju S."/>
            <person name="Secka A."/>
            <person name="Antonio M."/>
            <person name="Oren A."/>
            <person name="Chaudhuri R.R."/>
            <person name="La Ragione R."/>
            <person name="Hildebrand F."/>
            <person name="Pallen M.J."/>
        </authorList>
    </citation>
    <scope>NUCLEOTIDE SEQUENCE</scope>
    <source>
        <strain evidence="7">ChiHcec3-11533</strain>
    </source>
</reference>
<accession>A0A9D1IF31</accession>
<protein>
    <submittedName>
        <fullName evidence="7">Dynamin family protein</fullName>
    </submittedName>
</protein>
<evidence type="ECO:0000313" key="7">
    <source>
        <dbReference type="EMBL" id="HIU34739.1"/>
    </source>
</evidence>
<sequence>MNEFDLNIDLHELRQIAKKYVRSEKTLERIERAQALITGKHYRVAVIGEFKRGKSSLLNALLGAEVLPTDILPTTAVINRIVYGDQRRVVLHYHDGRNLVCGIDQLREYATKLDAEKEARAREIREIEVSYPSIFTENHIELIDTPGLNDNDAMSEVTRSVLTDIDSAIVVISMQYPLDETEKALIEDLILQPGVRHITFVLSFIDRFREQEQDRMLELVRKRIAEMLEDFAQCHGPEWVAKAQGILETPTIYPVSAVQAIQAFVQNDEELLEKSRFVEFKTGLMAQIVSGRHEDMYASTRDCAFAVYHNLESWYAGTVTAEREKREILERRRMALENVADANWWQRMLFKMDQSLEERCVFAGEYGANLKREMRRCFIRELSRLRSDTITDQIAEEALYAGMSNCVPYISDAFERMSEQTLGQMDLFVERFAMELETAGFSRENLEKRYGEWKQKGAAPKFVWVGERPADLVHTDMQEFIWNRIDQSLEAWREEMESWMATWRSAIFHAMRELPSEEGREEMRKCEEAIGAFEQRFAEMQRQYAGDAQRAEALWRKWDKEPEGDCKNPRIGNV</sequence>
<dbReference type="Proteomes" id="UP000824072">
    <property type="component" value="Unassembled WGS sequence"/>
</dbReference>
<dbReference type="InterPro" id="IPR027417">
    <property type="entry name" value="P-loop_NTPase"/>
</dbReference>
<proteinExistence type="predicted"/>
<evidence type="ECO:0000256" key="1">
    <source>
        <dbReference type="ARBA" id="ARBA00004370"/>
    </source>
</evidence>
<evidence type="ECO:0000256" key="4">
    <source>
        <dbReference type="ARBA" id="ARBA00023134"/>
    </source>
</evidence>
<keyword evidence="3" id="KW-0378">Hydrolase</keyword>
<dbReference type="GO" id="GO:0016020">
    <property type="term" value="C:membrane"/>
    <property type="evidence" value="ECO:0007669"/>
    <property type="project" value="UniProtKB-SubCell"/>
</dbReference>
<keyword evidence="4" id="KW-0342">GTP-binding</keyword>
<dbReference type="InterPro" id="IPR045063">
    <property type="entry name" value="Dynamin_N"/>
</dbReference>
<gene>
    <name evidence="7" type="ORF">IAB02_09265</name>
</gene>
<evidence type="ECO:0000256" key="3">
    <source>
        <dbReference type="ARBA" id="ARBA00022801"/>
    </source>
</evidence>
<dbReference type="SUPFAM" id="SSF52540">
    <property type="entry name" value="P-loop containing nucleoside triphosphate hydrolases"/>
    <property type="match status" value="1"/>
</dbReference>
<evidence type="ECO:0000256" key="5">
    <source>
        <dbReference type="ARBA" id="ARBA00023136"/>
    </source>
</evidence>
<organism evidence="7 8">
    <name type="scientific">Candidatus Pullichristensenella excrementigallinarum</name>
    <dbReference type="NCBI Taxonomy" id="2840907"/>
    <lineage>
        <taxon>Bacteria</taxon>
        <taxon>Bacillati</taxon>
        <taxon>Bacillota</taxon>
        <taxon>Clostridia</taxon>
        <taxon>Candidatus Pullichristensenella</taxon>
    </lineage>
</organism>
<dbReference type="AlphaFoldDB" id="A0A9D1IF31"/>
<evidence type="ECO:0000259" key="6">
    <source>
        <dbReference type="Pfam" id="PF00350"/>
    </source>
</evidence>
<dbReference type="PANTHER" id="PTHR10465:SF0">
    <property type="entry name" value="SARCALUMENIN"/>
    <property type="match status" value="1"/>
</dbReference>
<reference evidence="7" key="1">
    <citation type="submission" date="2020-10" db="EMBL/GenBank/DDBJ databases">
        <authorList>
            <person name="Gilroy R."/>
        </authorList>
    </citation>
    <scope>NUCLEOTIDE SEQUENCE</scope>
    <source>
        <strain evidence="7">ChiHcec3-11533</strain>
    </source>
</reference>
<dbReference type="Pfam" id="PF00350">
    <property type="entry name" value="Dynamin_N"/>
    <property type="match status" value="1"/>
</dbReference>
<dbReference type="GO" id="GO:0005525">
    <property type="term" value="F:GTP binding"/>
    <property type="evidence" value="ECO:0007669"/>
    <property type="project" value="UniProtKB-KW"/>
</dbReference>
<keyword evidence="2" id="KW-0547">Nucleotide-binding</keyword>
<keyword evidence="5" id="KW-0472">Membrane</keyword>
<dbReference type="CDD" id="cd09912">
    <property type="entry name" value="DLP_2"/>
    <property type="match status" value="1"/>
</dbReference>